<name>A0ABC9AR07_9POAL</name>
<keyword evidence="7" id="KW-0472">Membrane</keyword>
<dbReference type="Pfam" id="PF00743">
    <property type="entry name" value="FMO-like"/>
    <property type="match status" value="1"/>
</dbReference>
<dbReference type="GO" id="GO:0103075">
    <property type="term" value="F:indole-3-pyruvate monooxygenase activity"/>
    <property type="evidence" value="ECO:0007669"/>
    <property type="project" value="UniProtKB-EC"/>
</dbReference>
<reference evidence="9" key="1">
    <citation type="submission" date="2024-06" db="EMBL/GenBank/DDBJ databases">
        <authorList>
            <person name="Ryan C."/>
        </authorList>
    </citation>
    <scope>NUCLEOTIDE SEQUENCE [LARGE SCALE GENOMIC DNA]</scope>
</reference>
<sequence length="407" mass="45004">MVLLPTDRMDSLFSPQCVWVNGPIIVGAGPSGLAVAACLRQQGVPYVVLEAADCFASVNLPNQFRELPRMPFPDDYPEHITRHRFIDYLERYAGKFEIRPEFNSPVCSARYDETSGLWRVLTESADDVEYIGRWLIAANCKNTETVIPYIPGLADFDGDVRHVSAYKSGESYRGKRVLVVGCGRSGREVSLDLCDHGVHTYLVVRDAVHVLPGKLLGKASSDLAVLLVRWLPLWLANMVIVFLAWLVVGSCRKLGFCSPASAPLDLNGTDGRTMFLDSPTLAHIRAGEIDIVPAVVRCKNGQFQLIDGRIIDADAVILATGYRSRTTLTQWLQGNELFDNDGYPKSKIESTGRWKGQAGLYAVGARDRQVTDDAQRVAMDLGASWREETKPTKRAGACHRKCISVVF</sequence>
<dbReference type="PRINTS" id="PR00469">
    <property type="entry name" value="PNDRDTASEII"/>
</dbReference>
<evidence type="ECO:0000256" key="6">
    <source>
        <dbReference type="RuleBase" id="RU361177"/>
    </source>
</evidence>
<evidence type="ECO:0000256" key="1">
    <source>
        <dbReference type="ARBA" id="ARBA00009183"/>
    </source>
</evidence>
<evidence type="ECO:0000256" key="5">
    <source>
        <dbReference type="ARBA" id="ARBA00047707"/>
    </source>
</evidence>
<evidence type="ECO:0000256" key="2">
    <source>
        <dbReference type="ARBA" id="ARBA00022630"/>
    </source>
</evidence>
<dbReference type="Pfam" id="PF13450">
    <property type="entry name" value="NAD_binding_8"/>
    <property type="match status" value="1"/>
</dbReference>
<keyword evidence="6" id="KW-0503">Monooxygenase</keyword>
<proteinExistence type="inferred from homology"/>
<dbReference type="PANTHER" id="PTHR43539:SF11">
    <property type="entry name" value="INDOLE-3-PYRUVATE MONOOXYGENASE YUCCA8-RELATED"/>
    <property type="match status" value="1"/>
</dbReference>
<dbReference type="AlphaFoldDB" id="A0ABC9AR07"/>
<organism evidence="8 9">
    <name type="scientific">Urochloa decumbens</name>
    <dbReference type="NCBI Taxonomy" id="240449"/>
    <lineage>
        <taxon>Eukaryota</taxon>
        <taxon>Viridiplantae</taxon>
        <taxon>Streptophyta</taxon>
        <taxon>Embryophyta</taxon>
        <taxon>Tracheophyta</taxon>
        <taxon>Spermatophyta</taxon>
        <taxon>Magnoliopsida</taxon>
        <taxon>Liliopsida</taxon>
        <taxon>Poales</taxon>
        <taxon>Poaceae</taxon>
        <taxon>PACMAD clade</taxon>
        <taxon>Panicoideae</taxon>
        <taxon>Panicodae</taxon>
        <taxon>Paniceae</taxon>
        <taxon>Melinidinae</taxon>
        <taxon>Urochloa</taxon>
    </lineage>
</organism>
<keyword evidence="7" id="KW-1133">Transmembrane helix</keyword>
<comment type="cofactor">
    <cofactor evidence="6">
        <name>FAD</name>
        <dbReference type="ChEBI" id="CHEBI:57692"/>
    </cofactor>
</comment>
<accession>A0ABC9AR07</accession>
<dbReference type="InterPro" id="IPR020946">
    <property type="entry name" value="Flavin_mOase-like"/>
</dbReference>
<keyword evidence="4 6" id="KW-0560">Oxidoreductase</keyword>
<dbReference type="Gene3D" id="3.50.50.60">
    <property type="entry name" value="FAD/NAD(P)-binding domain"/>
    <property type="match status" value="1"/>
</dbReference>
<dbReference type="EMBL" id="OZ075132">
    <property type="protein sequence ID" value="CAL4984964.1"/>
    <property type="molecule type" value="Genomic_DNA"/>
</dbReference>
<keyword evidence="2 6" id="KW-0285">Flavoprotein</keyword>
<dbReference type="Proteomes" id="UP001497457">
    <property type="component" value="Chromosome 22rd"/>
</dbReference>
<comment type="similarity">
    <text evidence="1 6">Belongs to the FMO family.</text>
</comment>
<evidence type="ECO:0000256" key="3">
    <source>
        <dbReference type="ARBA" id="ARBA00022827"/>
    </source>
</evidence>
<gene>
    <name evidence="8" type="ORF">URODEC1_LOCUS57738</name>
</gene>
<evidence type="ECO:0000256" key="4">
    <source>
        <dbReference type="ARBA" id="ARBA00023002"/>
    </source>
</evidence>
<keyword evidence="3 6" id="KW-0274">FAD</keyword>
<evidence type="ECO:0000313" key="8">
    <source>
        <dbReference type="EMBL" id="CAL4984964.1"/>
    </source>
</evidence>
<dbReference type="InterPro" id="IPR036188">
    <property type="entry name" value="FAD/NAD-bd_sf"/>
</dbReference>
<keyword evidence="9" id="KW-1185">Reference proteome</keyword>
<dbReference type="SUPFAM" id="SSF51905">
    <property type="entry name" value="FAD/NAD(P)-binding domain"/>
    <property type="match status" value="2"/>
</dbReference>
<feature type="transmembrane region" description="Helical" evidence="7">
    <location>
        <begin position="223"/>
        <end position="248"/>
    </location>
</feature>
<keyword evidence="7" id="KW-0812">Transmembrane</keyword>
<evidence type="ECO:0000313" key="9">
    <source>
        <dbReference type="Proteomes" id="UP001497457"/>
    </source>
</evidence>
<protein>
    <recommendedName>
        <fullName evidence="6">Flavin-containing monooxygenase</fullName>
        <ecNumber evidence="6">1.-.-.-</ecNumber>
    </recommendedName>
</protein>
<dbReference type="EC" id="1.-.-.-" evidence="6"/>
<dbReference type="PANTHER" id="PTHR43539">
    <property type="entry name" value="FLAVIN-BINDING MONOOXYGENASE-LIKE PROTEIN (AFU_ORTHOLOGUE AFUA_4G09220)"/>
    <property type="match status" value="1"/>
</dbReference>
<comment type="catalytic activity">
    <reaction evidence="5">
        <text>indole-3-pyruvate + NADPH + O2 + H(+) = (indol-3-yl)acetate + CO2 + NADP(+) + H2O</text>
        <dbReference type="Rhea" id="RHEA:34331"/>
        <dbReference type="ChEBI" id="CHEBI:15377"/>
        <dbReference type="ChEBI" id="CHEBI:15378"/>
        <dbReference type="ChEBI" id="CHEBI:15379"/>
        <dbReference type="ChEBI" id="CHEBI:16526"/>
        <dbReference type="ChEBI" id="CHEBI:17640"/>
        <dbReference type="ChEBI" id="CHEBI:30854"/>
        <dbReference type="ChEBI" id="CHEBI:57783"/>
        <dbReference type="ChEBI" id="CHEBI:58349"/>
        <dbReference type="EC" id="1.14.13.168"/>
    </reaction>
</comment>
<evidence type="ECO:0000256" key="7">
    <source>
        <dbReference type="SAM" id="Phobius"/>
    </source>
</evidence>
<dbReference type="InterPro" id="IPR050982">
    <property type="entry name" value="Auxin_biosynth/cation_transpt"/>
</dbReference>
<reference evidence="8 9" key="2">
    <citation type="submission" date="2024-10" db="EMBL/GenBank/DDBJ databases">
        <authorList>
            <person name="Ryan C."/>
        </authorList>
    </citation>
    <scope>NUCLEOTIDE SEQUENCE [LARGE SCALE GENOMIC DNA]</scope>
</reference>